<evidence type="ECO:0008006" key="4">
    <source>
        <dbReference type="Google" id="ProtNLM"/>
    </source>
</evidence>
<feature type="transmembrane region" description="Helical" evidence="1">
    <location>
        <begin position="22"/>
        <end position="40"/>
    </location>
</feature>
<dbReference type="Proteomes" id="UP000604001">
    <property type="component" value="Unassembled WGS sequence"/>
</dbReference>
<reference evidence="2 3" key="1">
    <citation type="submission" date="2020-08" db="EMBL/GenBank/DDBJ databases">
        <title>novel species in genus Nocardioides.</title>
        <authorList>
            <person name="Zhang G."/>
        </authorList>
    </citation>
    <scope>NUCLEOTIDE SEQUENCE [LARGE SCALE GENOMIC DNA]</scope>
    <source>
        <strain evidence="2 3">SC8A-24</strain>
    </source>
</reference>
<dbReference type="EMBL" id="JACMYC010000011">
    <property type="protein sequence ID" value="MBC2961818.1"/>
    <property type="molecule type" value="Genomic_DNA"/>
</dbReference>
<evidence type="ECO:0000313" key="2">
    <source>
        <dbReference type="EMBL" id="MBC2961818.1"/>
    </source>
</evidence>
<feature type="transmembrane region" description="Helical" evidence="1">
    <location>
        <begin position="207"/>
        <end position="227"/>
    </location>
</feature>
<feature type="transmembrane region" description="Helical" evidence="1">
    <location>
        <begin position="154"/>
        <end position="172"/>
    </location>
</feature>
<keyword evidence="3" id="KW-1185">Reference proteome</keyword>
<dbReference type="RefSeq" id="WP_186347017.1">
    <property type="nucleotide sequence ID" value="NZ_BMMR01000009.1"/>
</dbReference>
<name>A0ABR6UCI6_9ACTN</name>
<keyword evidence="1" id="KW-0812">Transmembrane</keyword>
<evidence type="ECO:0000313" key="3">
    <source>
        <dbReference type="Proteomes" id="UP000604001"/>
    </source>
</evidence>
<proteinExistence type="predicted"/>
<comment type="caution">
    <text evidence="2">The sequence shown here is derived from an EMBL/GenBank/DDBJ whole genome shotgun (WGS) entry which is preliminary data.</text>
</comment>
<keyword evidence="1" id="KW-0472">Membrane</keyword>
<feature type="transmembrane region" description="Helical" evidence="1">
    <location>
        <begin position="179"/>
        <end position="201"/>
    </location>
</feature>
<feature type="transmembrane region" description="Helical" evidence="1">
    <location>
        <begin position="63"/>
        <end position="84"/>
    </location>
</feature>
<evidence type="ECO:0000256" key="1">
    <source>
        <dbReference type="SAM" id="Phobius"/>
    </source>
</evidence>
<feature type="transmembrane region" description="Helical" evidence="1">
    <location>
        <begin position="96"/>
        <end position="118"/>
    </location>
</feature>
<organism evidence="2 3">
    <name type="scientific">Nocardioides deserti</name>
    <dbReference type="NCBI Taxonomy" id="1588644"/>
    <lineage>
        <taxon>Bacteria</taxon>
        <taxon>Bacillati</taxon>
        <taxon>Actinomycetota</taxon>
        <taxon>Actinomycetes</taxon>
        <taxon>Propionibacteriales</taxon>
        <taxon>Nocardioidaceae</taxon>
        <taxon>Nocardioides</taxon>
    </lineage>
</organism>
<accession>A0ABR6UCI6</accession>
<keyword evidence="1" id="KW-1133">Transmembrane helix</keyword>
<gene>
    <name evidence="2" type="ORF">H7344_16075</name>
</gene>
<protein>
    <recommendedName>
        <fullName evidence="4">DUF4386 family protein</fullName>
    </recommendedName>
</protein>
<sequence>MTTTAPLAGSTDRVAGPGRARWPLAATAAGALGFVATLVLDGRNDVPAEVRFTDGFFDGLDPVVYRLSLVLGYAAVVMLLLLAAQWRRRVEPRVPASTAAPLVTFGLVSAAAGLTYGYGWKGALGLYLPDGAEGGAFDDAGLTTYFMLNDFGSWIGWLGVVVAAAGIAWMGLRERTVSRWIGVVSVLPVLQTTAMVLGLGVPGVPALLAPLYLVVLGLGLTFGRSVVTR</sequence>